<gene>
    <name evidence="1" type="ORF">F4821DRAFT_275741</name>
</gene>
<evidence type="ECO:0000313" key="2">
    <source>
        <dbReference type="Proteomes" id="UP001497680"/>
    </source>
</evidence>
<dbReference type="Proteomes" id="UP001497680">
    <property type="component" value="Unassembled WGS sequence"/>
</dbReference>
<comment type="caution">
    <text evidence="1">The sequence shown here is derived from an EMBL/GenBank/DDBJ whole genome shotgun (WGS) entry which is preliminary data.</text>
</comment>
<organism evidence="1 2">
    <name type="scientific">Hypoxylon rubiginosum</name>
    <dbReference type="NCBI Taxonomy" id="110542"/>
    <lineage>
        <taxon>Eukaryota</taxon>
        <taxon>Fungi</taxon>
        <taxon>Dikarya</taxon>
        <taxon>Ascomycota</taxon>
        <taxon>Pezizomycotina</taxon>
        <taxon>Sordariomycetes</taxon>
        <taxon>Xylariomycetidae</taxon>
        <taxon>Xylariales</taxon>
        <taxon>Hypoxylaceae</taxon>
        <taxon>Hypoxylon</taxon>
    </lineage>
</organism>
<accession>A0ACC0DAD7</accession>
<evidence type="ECO:0000313" key="1">
    <source>
        <dbReference type="EMBL" id="KAI6089685.1"/>
    </source>
</evidence>
<sequence>MEANTNPNNIVQVVKNMIQGVKSIIQLINDFIIAVEYLLVNFLRDIYSMSLWCGDLLLLHFTAFLVAILRRRAATDPTHFYPGPSLYDRNLPNDPESAFDGNLISYYRDMSRTQRADVRARLRGTQSLIEGQLRALNFVDNHARSWE</sequence>
<keyword evidence="2" id="KW-1185">Reference proteome</keyword>
<reference evidence="1 2" key="1">
    <citation type="journal article" date="2022" name="New Phytol.">
        <title>Ecological generalism drives hyperdiversity of secondary metabolite gene clusters in xylarialean endophytes.</title>
        <authorList>
            <person name="Franco M.E.E."/>
            <person name="Wisecaver J.H."/>
            <person name="Arnold A.E."/>
            <person name="Ju Y.M."/>
            <person name="Slot J.C."/>
            <person name="Ahrendt S."/>
            <person name="Moore L.P."/>
            <person name="Eastman K.E."/>
            <person name="Scott K."/>
            <person name="Konkel Z."/>
            <person name="Mondo S.J."/>
            <person name="Kuo A."/>
            <person name="Hayes R.D."/>
            <person name="Haridas S."/>
            <person name="Andreopoulos B."/>
            <person name="Riley R."/>
            <person name="LaButti K."/>
            <person name="Pangilinan J."/>
            <person name="Lipzen A."/>
            <person name="Amirebrahimi M."/>
            <person name="Yan J."/>
            <person name="Adam C."/>
            <person name="Keymanesh K."/>
            <person name="Ng V."/>
            <person name="Louie K."/>
            <person name="Northen T."/>
            <person name="Drula E."/>
            <person name="Henrissat B."/>
            <person name="Hsieh H.M."/>
            <person name="Youens-Clark K."/>
            <person name="Lutzoni F."/>
            <person name="Miadlikowska J."/>
            <person name="Eastwood D.C."/>
            <person name="Hamelin R.C."/>
            <person name="Grigoriev I.V."/>
            <person name="U'Ren J.M."/>
        </authorList>
    </citation>
    <scope>NUCLEOTIDE SEQUENCE [LARGE SCALE GENOMIC DNA]</scope>
    <source>
        <strain evidence="1 2">ER1909</strain>
    </source>
</reference>
<dbReference type="EMBL" id="MU394294">
    <property type="protein sequence ID" value="KAI6089685.1"/>
    <property type="molecule type" value="Genomic_DNA"/>
</dbReference>
<proteinExistence type="predicted"/>
<protein>
    <submittedName>
        <fullName evidence="1">Uncharacterized protein</fullName>
    </submittedName>
</protein>
<name>A0ACC0DAD7_9PEZI</name>